<evidence type="ECO:0008006" key="4">
    <source>
        <dbReference type="Google" id="ProtNLM"/>
    </source>
</evidence>
<evidence type="ECO:0000313" key="2">
    <source>
        <dbReference type="EMBL" id="RLW10068.1"/>
    </source>
</evidence>
<protein>
    <recommendedName>
        <fullName evidence="4">TTC17 protein</fullName>
    </recommendedName>
</protein>
<dbReference type="EMBL" id="QUSF01000004">
    <property type="protein sequence ID" value="RLW10068.1"/>
    <property type="molecule type" value="Genomic_DNA"/>
</dbReference>
<feature type="region of interest" description="Disordered" evidence="1">
    <location>
        <begin position="1"/>
        <end position="51"/>
    </location>
</feature>
<feature type="compositionally biased region" description="Basic and acidic residues" evidence="1">
    <location>
        <begin position="1"/>
        <end position="21"/>
    </location>
</feature>
<sequence length="139" mass="15150">HCHEKNPDGSYGKEKYFDGHYESATATTEGHSEGGTEDPEVLNQSSARDPSFLRLENTVTAESNGSEGVEGLEDDQISEEMLALVDEFENSWPQEAFEGALEVKGRRMDLQGIRVLKKGSQNGLASSCFGDCGDDDEAE</sequence>
<feature type="non-terminal residue" evidence="2">
    <location>
        <position position="1"/>
    </location>
</feature>
<organism evidence="2 3">
    <name type="scientific">Chloebia gouldiae</name>
    <name type="common">Gouldian finch</name>
    <name type="synonym">Erythrura gouldiae</name>
    <dbReference type="NCBI Taxonomy" id="44316"/>
    <lineage>
        <taxon>Eukaryota</taxon>
        <taxon>Metazoa</taxon>
        <taxon>Chordata</taxon>
        <taxon>Craniata</taxon>
        <taxon>Vertebrata</taxon>
        <taxon>Euteleostomi</taxon>
        <taxon>Archelosauria</taxon>
        <taxon>Archosauria</taxon>
        <taxon>Dinosauria</taxon>
        <taxon>Saurischia</taxon>
        <taxon>Theropoda</taxon>
        <taxon>Coelurosauria</taxon>
        <taxon>Aves</taxon>
        <taxon>Neognathae</taxon>
        <taxon>Neoaves</taxon>
        <taxon>Telluraves</taxon>
        <taxon>Australaves</taxon>
        <taxon>Passeriformes</taxon>
        <taxon>Passeroidea</taxon>
        <taxon>Passeridae</taxon>
        <taxon>Chloebia</taxon>
    </lineage>
</organism>
<name>A0A3L8SWA6_CHLGU</name>
<reference evidence="2 3" key="1">
    <citation type="journal article" date="2018" name="Proc. R. Soc. B">
        <title>A non-coding region near Follistatin controls head colour polymorphism in the Gouldian finch.</title>
        <authorList>
            <person name="Toomey M.B."/>
            <person name="Marques C.I."/>
            <person name="Andrade P."/>
            <person name="Araujo P.M."/>
            <person name="Sabatino S."/>
            <person name="Gazda M.A."/>
            <person name="Afonso S."/>
            <person name="Lopes R.J."/>
            <person name="Corbo J.C."/>
            <person name="Carneiro M."/>
        </authorList>
    </citation>
    <scope>NUCLEOTIDE SEQUENCE [LARGE SCALE GENOMIC DNA]</scope>
    <source>
        <strain evidence="2">Red01</strain>
        <tissue evidence="2">Muscle</tissue>
    </source>
</reference>
<comment type="caution">
    <text evidence="2">The sequence shown here is derived from an EMBL/GenBank/DDBJ whole genome shotgun (WGS) entry which is preliminary data.</text>
</comment>
<evidence type="ECO:0000313" key="3">
    <source>
        <dbReference type="Proteomes" id="UP000276834"/>
    </source>
</evidence>
<dbReference type="Proteomes" id="UP000276834">
    <property type="component" value="Unassembled WGS sequence"/>
</dbReference>
<feature type="non-terminal residue" evidence="2">
    <location>
        <position position="139"/>
    </location>
</feature>
<keyword evidence="3" id="KW-1185">Reference proteome</keyword>
<evidence type="ECO:0000256" key="1">
    <source>
        <dbReference type="SAM" id="MobiDB-lite"/>
    </source>
</evidence>
<accession>A0A3L8SWA6</accession>
<proteinExistence type="predicted"/>
<dbReference type="OrthoDB" id="2115703at2759"/>
<dbReference type="AlphaFoldDB" id="A0A3L8SWA6"/>
<gene>
    <name evidence="2" type="ORF">DV515_00002366</name>
</gene>